<evidence type="ECO:0000313" key="7">
    <source>
        <dbReference type="Proteomes" id="UP000002383"/>
    </source>
</evidence>
<keyword evidence="2" id="KW-0238">DNA-binding</keyword>
<dbReference type="FunFam" id="1.10.10.10:FF:000028">
    <property type="entry name" value="Fumarate/nitrate reduction transcriptional regulator Fnr"/>
    <property type="match status" value="1"/>
</dbReference>
<dbReference type="RefSeq" id="WP_012636800.1">
    <property type="nucleotide sequence ID" value="NC_011901.1"/>
</dbReference>
<dbReference type="OrthoDB" id="7643467at2"/>
<dbReference type="InterPro" id="IPR018335">
    <property type="entry name" value="Tscrpt_reg_HTH_Crp-type_CS"/>
</dbReference>
<dbReference type="SMART" id="SM00100">
    <property type="entry name" value="cNMP"/>
    <property type="match status" value="1"/>
</dbReference>
<dbReference type="PROSITE" id="PS50042">
    <property type="entry name" value="CNMP_BINDING_3"/>
    <property type="match status" value="1"/>
</dbReference>
<dbReference type="STRING" id="396588.Tgr7_0212"/>
<dbReference type="KEGG" id="tgr:Tgr7_0212"/>
<dbReference type="EMBL" id="CP001339">
    <property type="protein sequence ID" value="ACL71311.1"/>
    <property type="molecule type" value="Genomic_DNA"/>
</dbReference>
<dbReference type="Pfam" id="PF13545">
    <property type="entry name" value="HTH_Crp_2"/>
    <property type="match status" value="1"/>
</dbReference>
<dbReference type="PANTHER" id="PTHR24567">
    <property type="entry name" value="CRP FAMILY TRANSCRIPTIONAL REGULATORY PROTEIN"/>
    <property type="match status" value="1"/>
</dbReference>
<evidence type="ECO:0000256" key="3">
    <source>
        <dbReference type="ARBA" id="ARBA00023163"/>
    </source>
</evidence>
<dbReference type="PRINTS" id="PR00034">
    <property type="entry name" value="HTHCRP"/>
</dbReference>
<dbReference type="PANTHER" id="PTHR24567:SF75">
    <property type="entry name" value="FUMARATE AND NITRATE REDUCTION REGULATORY PROTEIN"/>
    <property type="match status" value="1"/>
</dbReference>
<dbReference type="GO" id="GO:0003700">
    <property type="term" value="F:DNA-binding transcription factor activity"/>
    <property type="evidence" value="ECO:0007669"/>
    <property type="project" value="InterPro"/>
</dbReference>
<dbReference type="InterPro" id="IPR018490">
    <property type="entry name" value="cNMP-bd_dom_sf"/>
</dbReference>
<dbReference type="Gene3D" id="1.10.10.10">
    <property type="entry name" value="Winged helix-like DNA-binding domain superfamily/Winged helix DNA-binding domain"/>
    <property type="match status" value="1"/>
</dbReference>
<dbReference type="HOGENOM" id="CLU_075053_0_2_6"/>
<dbReference type="InterPro" id="IPR012318">
    <property type="entry name" value="HTH_CRP"/>
</dbReference>
<dbReference type="NCBIfam" id="NF008365">
    <property type="entry name" value="PRK11161.1"/>
    <property type="match status" value="1"/>
</dbReference>
<feature type="domain" description="HTH crp-type" evidence="5">
    <location>
        <begin position="160"/>
        <end position="233"/>
    </location>
</feature>
<dbReference type="GO" id="GO:0003677">
    <property type="term" value="F:DNA binding"/>
    <property type="evidence" value="ECO:0007669"/>
    <property type="project" value="UniProtKB-KW"/>
</dbReference>
<dbReference type="SUPFAM" id="SSF46785">
    <property type="entry name" value="Winged helix' DNA-binding domain"/>
    <property type="match status" value="1"/>
</dbReference>
<reference evidence="6 7" key="1">
    <citation type="journal article" date="2011" name="Stand. Genomic Sci.">
        <title>Complete genome sequence of 'Thioalkalivibrio sulfidophilus' HL-EbGr7.</title>
        <authorList>
            <person name="Muyzer G."/>
            <person name="Sorokin D.Y."/>
            <person name="Mavromatis K."/>
            <person name="Lapidus A."/>
            <person name="Clum A."/>
            <person name="Ivanova N."/>
            <person name="Pati A."/>
            <person name="d'Haeseleer P."/>
            <person name="Woyke T."/>
            <person name="Kyrpides N.C."/>
        </authorList>
    </citation>
    <scope>NUCLEOTIDE SEQUENCE [LARGE SCALE GENOMIC DNA]</scope>
    <source>
        <strain evidence="6 7">HL-EbGR7</strain>
    </source>
</reference>
<dbReference type="CDD" id="cd00038">
    <property type="entry name" value="CAP_ED"/>
    <property type="match status" value="1"/>
</dbReference>
<dbReference type="InterPro" id="IPR000595">
    <property type="entry name" value="cNMP-bd_dom"/>
</dbReference>
<keyword evidence="1" id="KW-0805">Transcription regulation</keyword>
<dbReference type="eggNOG" id="COG0664">
    <property type="taxonomic scope" value="Bacteria"/>
</dbReference>
<proteinExistence type="predicted"/>
<dbReference type="InterPro" id="IPR014710">
    <property type="entry name" value="RmlC-like_jellyroll"/>
</dbReference>
<protein>
    <submittedName>
        <fullName evidence="6">Putative transcriptional regulator, Crp/Fnr family</fullName>
    </submittedName>
</protein>
<dbReference type="GO" id="GO:0005829">
    <property type="term" value="C:cytosol"/>
    <property type="evidence" value="ECO:0007669"/>
    <property type="project" value="TreeGrafter"/>
</dbReference>
<dbReference type="SUPFAM" id="SSF51206">
    <property type="entry name" value="cAMP-binding domain-like"/>
    <property type="match status" value="1"/>
</dbReference>
<evidence type="ECO:0000256" key="1">
    <source>
        <dbReference type="ARBA" id="ARBA00023015"/>
    </source>
</evidence>
<evidence type="ECO:0000259" key="4">
    <source>
        <dbReference type="PROSITE" id="PS50042"/>
    </source>
</evidence>
<evidence type="ECO:0000256" key="2">
    <source>
        <dbReference type="ARBA" id="ARBA00023125"/>
    </source>
</evidence>
<dbReference type="FunFam" id="2.60.120.10:FF:000004">
    <property type="entry name" value="Fumarate/nitrate reduction transcriptional regulator Fnr"/>
    <property type="match status" value="1"/>
</dbReference>
<gene>
    <name evidence="6" type="ordered locus">Tgr7_0212</name>
</gene>
<evidence type="ECO:0000313" key="6">
    <source>
        <dbReference type="EMBL" id="ACL71311.1"/>
    </source>
</evidence>
<dbReference type="Pfam" id="PF00027">
    <property type="entry name" value="cNMP_binding"/>
    <property type="match status" value="1"/>
</dbReference>
<keyword evidence="7" id="KW-1185">Reference proteome</keyword>
<name>B8GU28_THISH</name>
<dbReference type="InterPro" id="IPR036390">
    <property type="entry name" value="WH_DNA-bd_sf"/>
</dbReference>
<dbReference type="AlphaFoldDB" id="B8GU28"/>
<dbReference type="InterPro" id="IPR036388">
    <property type="entry name" value="WH-like_DNA-bd_sf"/>
</dbReference>
<evidence type="ECO:0000259" key="5">
    <source>
        <dbReference type="PROSITE" id="PS51063"/>
    </source>
</evidence>
<sequence>MPTSNIIDLHGLKKACSNCSLHDLCIPMGVSDQELDALERIINRRRPLQRGEYLYRPGDRMQALYAVRAGSVKTSSISDDGLEQVTGFHLPGELLGLDAISDGIHPCTARALETTSVCEIPYDRLEDLAGQVPGLQRQLFRIMSREIQFDEHLMTLLGKKSSEARLAAFLLSLSKRFGERGFSRQEFNLTMSRNDIANYLGLAVETVSRLFTRFQQLGLLEVNRKLVQLIDMEGMHQMAGAHGPETLEKGGRGG</sequence>
<dbReference type="InterPro" id="IPR050397">
    <property type="entry name" value="Env_Response_Regulators"/>
</dbReference>
<feature type="domain" description="Cyclic nucleotide-binding" evidence="4">
    <location>
        <begin position="26"/>
        <end position="146"/>
    </location>
</feature>
<dbReference type="PROSITE" id="PS51063">
    <property type="entry name" value="HTH_CRP_2"/>
    <property type="match status" value="1"/>
</dbReference>
<organism evidence="6 7">
    <name type="scientific">Thioalkalivibrio sulfidiphilus (strain HL-EbGR7)</name>
    <dbReference type="NCBI Taxonomy" id="396588"/>
    <lineage>
        <taxon>Bacteria</taxon>
        <taxon>Pseudomonadati</taxon>
        <taxon>Pseudomonadota</taxon>
        <taxon>Gammaproteobacteria</taxon>
        <taxon>Chromatiales</taxon>
        <taxon>Ectothiorhodospiraceae</taxon>
        <taxon>Thioalkalivibrio</taxon>
    </lineage>
</organism>
<keyword evidence="3" id="KW-0804">Transcription</keyword>
<accession>B8GU28</accession>
<dbReference type="Gene3D" id="2.60.120.10">
    <property type="entry name" value="Jelly Rolls"/>
    <property type="match status" value="1"/>
</dbReference>
<dbReference type="Proteomes" id="UP000002383">
    <property type="component" value="Chromosome"/>
</dbReference>
<dbReference type="SMART" id="SM00419">
    <property type="entry name" value="HTH_CRP"/>
    <property type="match status" value="1"/>
</dbReference>
<dbReference type="CDD" id="cd00092">
    <property type="entry name" value="HTH_CRP"/>
    <property type="match status" value="1"/>
</dbReference>
<dbReference type="PROSITE" id="PS00042">
    <property type="entry name" value="HTH_CRP_1"/>
    <property type="match status" value="1"/>
</dbReference>